<keyword evidence="2" id="KW-0677">Repeat</keyword>
<dbReference type="Pfam" id="PF03160">
    <property type="entry name" value="Calx-beta"/>
    <property type="match status" value="2"/>
</dbReference>
<gene>
    <name evidence="6" type="ORF">H0901_24995</name>
</gene>
<comment type="caution">
    <text evidence="6">The sequence shown here is derived from an EMBL/GenBank/DDBJ whole genome shotgun (WGS) entry which is preliminary data.</text>
</comment>
<dbReference type="InterPro" id="IPR038081">
    <property type="entry name" value="CalX-like_sf"/>
</dbReference>
<feature type="non-terminal residue" evidence="6">
    <location>
        <position position="134"/>
    </location>
</feature>
<dbReference type="Gene3D" id="2.60.40.2030">
    <property type="match status" value="2"/>
</dbReference>
<evidence type="ECO:0000256" key="2">
    <source>
        <dbReference type="ARBA" id="ARBA00022737"/>
    </source>
</evidence>
<protein>
    <submittedName>
        <fullName evidence="6">Endo-1,3-1,4-beta-glycanase ExsH</fullName>
    </submittedName>
</protein>
<feature type="domain" description="Calx-beta" evidence="5">
    <location>
        <begin position="57"/>
        <end position="133"/>
    </location>
</feature>
<evidence type="ECO:0000256" key="4">
    <source>
        <dbReference type="ARBA" id="ARBA00023065"/>
    </source>
</evidence>
<feature type="non-terminal residue" evidence="6">
    <location>
        <position position="1"/>
    </location>
</feature>
<proteinExistence type="predicted"/>
<evidence type="ECO:0000313" key="6">
    <source>
        <dbReference type="EMBL" id="MBC1198386.1"/>
    </source>
</evidence>
<dbReference type="RefSeq" id="WP_311769577.1">
    <property type="nucleotide sequence ID" value="NZ_JACEGC010000459.1"/>
</dbReference>
<name>A0A841VE08_MICAE</name>
<evidence type="ECO:0000256" key="3">
    <source>
        <dbReference type="ARBA" id="ARBA00022837"/>
    </source>
</evidence>
<accession>A0A841VE08</accession>
<dbReference type="GO" id="GO:0007154">
    <property type="term" value="P:cell communication"/>
    <property type="evidence" value="ECO:0007669"/>
    <property type="project" value="InterPro"/>
</dbReference>
<dbReference type="InterPro" id="IPR051171">
    <property type="entry name" value="CaCA"/>
</dbReference>
<evidence type="ECO:0000259" key="5">
    <source>
        <dbReference type="Pfam" id="PF03160"/>
    </source>
</evidence>
<dbReference type="SUPFAM" id="SSF141072">
    <property type="entry name" value="CalX-like"/>
    <property type="match status" value="2"/>
</dbReference>
<keyword evidence="4" id="KW-0813">Transport</keyword>
<organism evidence="6 7">
    <name type="scientific">Microcystis aeruginosa BLCC-F158</name>
    <dbReference type="NCBI Taxonomy" id="2755316"/>
    <lineage>
        <taxon>Bacteria</taxon>
        <taxon>Bacillati</taxon>
        <taxon>Cyanobacteriota</taxon>
        <taxon>Cyanophyceae</taxon>
        <taxon>Oscillatoriophycideae</taxon>
        <taxon>Chroococcales</taxon>
        <taxon>Microcystaceae</taxon>
        <taxon>Microcystis</taxon>
    </lineage>
</organism>
<evidence type="ECO:0000256" key="1">
    <source>
        <dbReference type="ARBA" id="ARBA00022729"/>
    </source>
</evidence>
<dbReference type="PANTHER" id="PTHR11878:SF65">
    <property type="entry name" value="NA_CA-EXCHANGE PROTEIN, ISOFORM G"/>
    <property type="match status" value="1"/>
</dbReference>
<dbReference type="GO" id="GO:0016020">
    <property type="term" value="C:membrane"/>
    <property type="evidence" value="ECO:0007669"/>
    <property type="project" value="InterPro"/>
</dbReference>
<dbReference type="AlphaFoldDB" id="A0A841VE08"/>
<keyword evidence="3" id="KW-0106">Calcium</keyword>
<reference evidence="6 7" key="1">
    <citation type="submission" date="2020-07" db="EMBL/GenBank/DDBJ databases">
        <title>Genomes of two Microcystis aeruginosa (Cyanobacteria) strains from Florida (USA) with disparate toxicogenic potential.</title>
        <authorList>
            <person name="Lefler F.W."/>
            <person name="Barbosa M."/>
            <person name="Berthold D.E."/>
            <person name="Laughinghouse H.D. IV."/>
        </authorList>
    </citation>
    <scope>NUCLEOTIDE SEQUENCE [LARGE SCALE GENOMIC DNA]</scope>
    <source>
        <strain evidence="6 7">BLCCF158</strain>
    </source>
</reference>
<dbReference type="EMBL" id="JACEGC010000459">
    <property type="protein sequence ID" value="MBC1198386.1"/>
    <property type="molecule type" value="Genomic_DNA"/>
</dbReference>
<dbReference type="PANTHER" id="PTHR11878">
    <property type="entry name" value="SODIUM/CALCIUM EXCHANGER"/>
    <property type="match status" value="1"/>
</dbReference>
<dbReference type="InterPro" id="IPR003644">
    <property type="entry name" value="Calx_beta"/>
</dbReference>
<feature type="domain" description="Calx-beta" evidence="5">
    <location>
        <begin position="3"/>
        <end position="38"/>
    </location>
</feature>
<keyword evidence="1" id="KW-0732">Signal</keyword>
<sequence>NCVTFAANSATATVTVDPTADTTVEPDETVILTLASGTGYTVGTTTAVTGTINNDDFSQLSINNITVVEGQDNNAILTVTVDNPNPQPITFNYTTAPINATANVDYTSKTGTITIAANTSTTTISIPILNDNLN</sequence>
<dbReference type="Proteomes" id="UP000525432">
    <property type="component" value="Unassembled WGS sequence"/>
</dbReference>
<evidence type="ECO:0000313" key="7">
    <source>
        <dbReference type="Proteomes" id="UP000525432"/>
    </source>
</evidence>
<keyword evidence="4" id="KW-0406">Ion transport</keyword>
<dbReference type="GO" id="GO:0030001">
    <property type="term" value="P:metal ion transport"/>
    <property type="evidence" value="ECO:0007669"/>
    <property type="project" value="TreeGrafter"/>
</dbReference>